<dbReference type="CDD" id="cd06558">
    <property type="entry name" value="crotonase-like"/>
    <property type="match status" value="1"/>
</dbReference>
<dbReference type="Pfam" id="PF00378">
    <property type="entry name" value="ECH_1"/>
    <property type="match status" value="1"/>
</dbReference>
<dbReference type="PANTHER" id="PTHR43149">
    <property type="entry name" value="ENOYL-COA HYDRATASE"/>
    <property type="match status" value="1"/>
</dbReference>
<dbReference type="NCBIfam" id="NF004794">
    <property type="entry name" value="PRK06142.1"/>
    <property type="match status" value="1"/>
</dbReference>
<evidence type="ECO:0000313" key="8">
    <source>
        <dbReference type="Proteomes" id="UP000621455"/>
    </source>
</evidence>
<dbReference type="PROSITE" id="PS00166">
    <property type="entry name" value="ENOYL_COA_HYDRATASE"/>
    <property type="match status" value="1"/>
</dbReference>
<evidence type="ECO:0000256" key="1">
    <source>
        <dbReference type="ARBA" id="ARBA00005005"/>
    </source>
</evidence>
<evidence type="ECO:0000256" key="5">
    <source>
        <dbReference type="ARBA" id="ARBA00023235"/>
    </source>
</evidence>
<dbReference type="InterPro" id="IPR029045">
    <property type="entry name" value="ClpP/crotonase-like_dom_sf"/>
</dbReference>
<accession>A0ABX0NF15</accession>
<evidence type="ECO:0000256" key="3">
    <source>
        <dbReference type="ARBA" id="ARBA00022832"/>
    </source>
</evidence>
<dbReference type="PANTHER" id="PTHR43149:SF1">
    <property type="entry name" value="DELTA(3,5)-DELTA(2,4)-DIENOYL-COA ISOMERASE, MITOCHONDRIAL"/>
    <property type="match status" value="1"/>
</dbReference>
<keyword evidence="8" id="KW-1185">Reference proteome</keyword>
<evidence type="ECO:0000313" key="7">
    <source>
        <dbReference type="EMBL" id="NHZ81419.1"/>
    </source>
</evidence>
<evidence type="ECO:0000256" key="6">
    <source>
        <dbReference type="RuleBase" id="RU003707"/>
    </source>
</evidence>
<comment type="similarity">
    <text evidence="2 6">Belongs to the enoyl-CoA hydratase/isomerase family.</text>
</comment>
<evidence type="ECO:0000256" key="2">
    <source>
        <dbReference type="ARBA" id="ARBA00005254"/>
    </source>
</evidence>
<dbReference type="InterPro" id="IPR018376">
    <property type="entry name" value="Enoyl-CoA_hyd/isom_CS"/>
</dbReference>
<protein>
    <submittedName>
        <fullName evidence="7">Crotonase/enoyl-CoA hydratase family protein</fullName>
    </submittedName>
</protein>
<dbReference type="EMBL" id="WHJG01000021">
    <property type="protein sequence ID" value="NHZ81419.1"/>
    <property type="molecule type" value="Genomic_DNA"/>
</dbReference>
<dbReference type="RefSeq" id="WP_167088753.1">
    <property type="nucleotide sequence ID" value="NZ_WHJG01000021.1"/>
</dbReference>
<gene>
    <name evidence="7" type="ORF">F2P44_19370</name>
</gene>
<organism evidence="7 8">
    <name type="scientific">Massilia frigida</name>
    <dbReference type="NCBI Taxonomy" id="2609281"/>
    <lineage>
        <taxon>Bacteria</taxon>
        <taxon>Pseudomonadati</taxon>
        <taxon>Pseudomonadota</taxon>
        <taxon>Betaproteobacteria</taxon>
        <taxon>Burkholderiales</taxon>
        <taxon>Oxalobacteraceae</taxon>
        <taxon>Telluria group</taxon>
        <taxon>Massilia</taxon>
    </lineage>
</organism>
<comment type="pathway">
    <text evidence="1">Lipid metabolism; fatty acid beta-oxidation.</text>
</comment>
<dbReference type="Gene3D" id="1.10.12.10">
    <property type="entry name" value="Lyase 2-enoyl-coa Hydratase, Chain A, domain 2"/>
    <property type="match status" value="1"/>
</dbReference>
<dbReference type="Proteomes" id="UP000621455">
    <property type="component" value="Unassembled WGS sequence"/>
</dbReference>
<dbReference type="SUPFAM" id="SSF52096">
    <property type="entry name" value="ClpP/crotonase"/>
    <property type="match status" value="1"/>
</dbReference>
<sequence>MSESYRLIRLERHGAVAEIVLNNPGSLNAMQPLFFAELARAFAAVSDDDGVSVVLIWAEGRVFSVGLDLKEAMGLIPELGASTSTAARNRVLYRIIRDFQACFTAVRRCPKPVIAAIHGMCLGGGLDLASACDIRLAAADAMLAIQETKMAMVADLGTLQRIGRLCGSGFVREMAFTGNMIGAQRAQAVGLVNEVFADRVALMEAARRMAGTIAANSSLAVQGVKQVLDHADEHSEEDGLEYVAQWNTNFFLSRDLNEALQAFRDKREPRFSGD</sequence>
<dbReference type="InterPro" id="IPR045002">
    <property type="entry name" value="Ech1-like"/>
</dbReference>
<keyword evidence="5" id="KW-0413">Isomerase</keyword>
<evidence type="ECO:0000256" key="4">
    <source>
        <dbReference type="ARBA" id="ARBA00023098"/>
    </source>
</evidence>
<dbReference type="InterPro" id="IPR014748">
    <property type="entry name" value="Enoyl-CoA_hydra_C"/>
</dbReference>
<comment type="caution">
    <text evidence="7">The sequence shown here is derived from an EMBL/GenBank/DDBJ whole genome shotgun (WGS) entry which is preliminary data.</text>
</comment>
<keyword evidence="3" id="KW-0276">Fatty acid metabolism</keyword>
<dbReference type="InterPro" id="IPR001753">
    <property type="entry name" value="Enoyl-CoA_hydra/iso"/>
</dbReference>
<keyword evidence="4" id="KW-0443">Lipid metabolism</keyword>
<proteinExistence type="inferred from homology"/>
<name>A0ABX0NF15_9BURK</name>
<dbReference type="Gene3D" id="3.90.226.10">
    <property type="entry name" value="2-enoyl-CoA Hydratase, Chain A, domain 1"/>
    <property type="match status" value="1"/>
</dbReference>
<reference evidence="7 8" key="1">
    <citation type="submission" date="2019-10" db="EMBL/GenBank/DDBJ databases">
        <title>Taxonomy of Antarctic Massilia spp.: description of Massilia rubra sp. nov., Massilia aquatica sp. nov., Massilia mucilaginosa sp. nov., Massilia frigida sp. nov. isolated from streams, lakes and regoliths.</title>
        <authorList>
            <person name="Holochova P."/>
            <person name="Sedlacek I."/>
            <person name="Kralova S."/>
            <person name="Maslanova I."/>
            <person name="Busse H.-J."/>
            <person name="Stankova E."/>
            <person name="Vrbovska V."/>
            <person name="Kovarovic V."/>
            <person name="Bartak M."/>
            <person name="Svec P."/>
            <person name="Pantucek R."/>
        </authorList>
    </citation>
    <scope>NUCLEOTIDE SEQUENCE [LARGE SCALE GENOMIC DNA]</scope>
    <source>
        <strain evidence="7 8">CCM 8695</strain>
    </source>
</reference>